<dbReference type="Pfam" id="PF22078">
    <property type="entry name" value="Ribosomal_bL9m_C"/>
    <property type="match status" value="1"/>
</dbReference>
<dbReference type="GO" id="GO:0005739">
    <property type="term" value="C:mitochondrion"/>
    <property type="evidence" value="ECO:0007669"/>
    <property type="project" value="UniProtKB-SubCell"/>
</dbReference>
<dbReference type="InterPro" id="IPR000244">
    <property type="entry name" value="Ribosomal_bL9"/>
</dbReference>
<protein>
    <recommendedName>
        <fullName evidence="7">Large ribosomal subunit protein bL9m</fullName>
    </recommendedName>
    <alternativeName>
        <fullName evidence="8">39S ribosomal protein L9, mitochondrial</fullName>
    </alternativeName>
</protein>
<dbReference type="InterPro" id="IPR054302">
    <property type="entry name" value="Ribosomal_bL9m_C"/>
</dbReference>
<dbReference type="PANTHER" id="PTHR21368">
    <property type="entry name" value="50S RIBOSOMAL PROTEIN L9"/>
    <property type="match status" value="1"/>
</dbReference>
<keyword evidence="13" id="KW-1185">Reference proteome</keyword>
<keyword evidence="4" id="KW-0689">Ribosomal protein</keyword>
<dbReference type="GO" id="GO:0005840">
    <property type="term" value="C:ribosome"/>
    <property type="evidence" value="ECO:0007669"/>
    <property type="project" value="UniProtKB-KW"/>
</dbReference>
<keyword evidence="6" id="KW-0687">Ribonucleoprotein</keyword>
<dbReference type="Pfam" id="PF01281">
    <property type="entry name" value="Ribosomal_L9_N"/>
    <property type="match status" value="1"/>
</dbReference>
<dbReference type="InterPro" id="IPR056864">
    <property type="entry name" value="MRP-L9_N"/>
</dbReference>
<evidence type="ECO:0000256" key="4">
    <source>
        <dbReference type="ARBA" id="ARBA00022980"/>
    </source>
</evidence>
<proteinExistence type="inferred from homology"/>
<comment type="caution">
    <text evidence="12">The sequence shown here is derived from an EMBL/GenBank/DDBJ whole genome shotgun (WGS) entry which is preliminary data.</text>
</comment>
<keyword evidence="3" id="KW-0809">Transit peptide</keyword>
<dbReference type="EMBL" id="VCEB01000013">
    <property type="protein sequence ID" value="KAB0370796.1"/>
    <property type="molecule type" value="Genomic_DNA"/>
</dbReference>
<dbReference type="Gene3D" id="3.40.5.10">
    <property type="entry name" value="Ribosomal protein L9, N-terminal domain"/>
    <property type="match status" value="1"/>
</dbReference>
<dbReference type="InterPro" id="IPR009027">
    <property type="entry name" value="Ribosomal_bL9/RNase_H1_N"/>
</dbReference>
<evidence type="ECO:0000313" key="12">
    <source>
        <dbReference type="EMBL" id="KAB0370796.1"/>
    </source>
</evidence>
<feature type="domain" description="Large ribosomal subunit protein bL9m N-terminal" evidence="11">
    <location>
        <begin position="58"/>
        <end position="76"/>
    </location>
</feature>
<dbReference type="GO" id="GO:0003735">
    <property type="term" value="F:structural constituent of ribosome"/>
    <property type="evidence" value="ECO:0007669"/>
    <property type="project" value="InterPro"/>
</dbReference>
<evidence type="ECO:0000259" key="10">
    <source>
        <dbReference type="Pfam" id="PF22078"/>
    </source>
</evidence>
<feature type="domain" description="Ribosomal protein L9" evidence="9">
    <location>
        <begin position="82"/>
        <end position="115"/>
    </location>
</feature>
<dbReference type="AlphaFoldDB" id="A0A5N3XAS1"/>
<dbReference type="GO" id="GO:1990904">
    <property type="term" value="C:ribonucleoprotein complex"/>
    <property type="evidence" value="ECO:0007669"/>
    <property type="project" value="UniProtKB-KW"/>
</dbReference>
<dbReference type="Proteomes" id="UP000326062">
    <property type="component" value="Chromosome 10"/>
</dbReference>
<evidence type="ECO:0000313" key="13">
    <source>
        <dbReference type="Proteomes" id="UP000326062"/>
    </source>
</evidence>
<evidence type="ECO:0000256" key="6">
    <source>
        <dbReference type="ARBA" id="ARBA00023274"/>
    </source>
</evidence>
<evidence type="ECO:0000256" key="2">
    <source>
        <dbReference type="ARBA" id="ARBA00010605"/>
    </source>
</evidence>
<accession>A0A5N3XAS1</accession>
<dbReference type="Pfam" id="PF25131">
    <property type="entry name" value="bL9m_N"/>
    <property type="match status" value="1"/>
</dbReference>
<keyword evidence="5" id="KW-0496">Mitochondrion</keyword>
<feature type="domain" description="Large ribosomal subunit protein bL9m C-terminal" evidence="10">
    <location>
        <begin position="117"/>
        <end position="186"/>
    </location>
</feature>
<sequence length="216" mass="24256">MTEWEKKDPKSSAPENTAGAAFAVPGGIQLRVFAERLLRGGVRELLRPALVEGAARGEGRKPRLHRRHRVYKLVEDTKHRPKGIRGDLVSVKKSVGRNRLLPEGLAVYASPENKKLSCHLEVGMKNNVKWELNPEIAARHFLRNLGVVVAPHALKLPEEPITQRGEFWCEVTVNGLDTVKVPVSVVNFERPQTKRYKYWLAQQAAKGMASTSFQKI</sequence>
<dbReference type="InterPro" id="IPR036935">
    <property type="entry name" value="Ribosomal_bL9_N_sf"/>
</dbReference>
<dbReference type="SUPFAM" id="SSF55658">
    <property type="entry name" value="L9 N-domain-like"/>
    <property type="match status" value="1"/>
</dbReference>
<dbReference type="GO" id="GO:0006412">
    <property type="term" value="P:translation"/>
    <property type="evidence" value="ECO:0007669"/>
    <property type="project" value="InterPro"/>
</dbReference>
<name>A0A5N3XAS1_MUNRE</name>
<dbReference type="InterPro" id="IPR020070">
    <property type="entry name" value="Ribosomal_bL9_N"/>
</dbReference>
<evidence type="ECO:0000256" key="5">
    <source>
        <dbReference type="ARBA" id="ARBA00023128"/>
    </source>
</evidence>
<evidence type="ECO:0000259" key="9">
    <source>
        <dbReference type="Pfam" id="PF01281"/>
    </source>
</evidence>
<evidence type="ECO:0000256" key="8">
    <source>
        <dbReference type="ARBA" id="ARBA00035381"/>
    </source>
</evidence>
<comment type="similarity">
    <text evidence="2">Belongs to the bacterial ribosomal protein bL9 family.</text>
</comment>
<evidence type="ECO:0000259" key="11">
    <source>
        <dbReference type="Pfam" id="PF25131"/>
    </source>
</evidence>
<reference evidence="12 13" key="1">
    <citation type="submission" date="2019-06" db="EMBL/GenBank/DDBJ databases">
        <title>Discovery of a novel chromosome fission-fusion reversal in muntjac.</title>
        <authorList>
            <person name="Mudd A.B."/>
            <person name="Bredeson J.V."/>
            <person name="Baum R."/>
            <person name="Hockemeyer D."/>
            <person name="Rokhsar D.S."/>
        </authorList>
    </citation>
    <scope>NUCLEOTIDE SEQUENCE [LARGE SCALE GENOMIC DNA]</scope>
    <source>
        <strain evidence="12">UCam_UCB_Mr</strain>
        <tissue evidence="12">Fibroblast cell line</tissue>
    </source>
</reference>
<organism evidence="12 13">
    <name type="scientific">Muntiacus reevesi</name>
    <name type="common">Reeves' muntjac</name>
    <name type="synonym">Cervus reevesi</name>
    <dbReference type="NCBI Taxonomy" id="9886"/>
    <lineage>
        <taxon>Eukaryota</taxon>
        <taxon>Metazoa</taxon>
        <taxon>Chordata</taxon>
        <taxon>Craniata</taxon>
        <taxon>Vertebrata</taxon>
        <taxon>Euteleostomi</taxon>
        <taxon>Mammalia</taxon>
        <taxon>Eutheria</taxon>
        <taxon>Laurasiatheria</taxon>
        <taxon>Artiodactyla</taxon>
        <taxon>Ruminantia</taxon>
        <taxon>Pecora</taxon>
        <taxon>Cervidae</taxon>
        <taxon>Muntiacinae</taxon>
        <taxon>Muntiacus</taxon>
    </lineage>
</organism>
<evidence type="ECO:0000256" key="3">
    <source>
        <dbReference type="ARBA" id="ARBA00022946"/>
    </source>
</evidence>
<comment type="subcellular location">
    <subcellularLocation>
        <location evidence="1">Mitochondrion</location>
    </subcellularLocation>
</comment>
<evidence type="ECO:0000256" key="1">
    <source>
        <dbReference type="ARBA" id="ARBA00004173"/>
    </source>
</evidence>
<evidence type="ECO:0000256" key="7">
    <source>
        <dbReference type="ARBA" id="ARBA00035194"/>
    </source>
</evidence>
<gene>
    <name evidence="12" type="ORF">FD755_017205</name>
</gene>